<dbReference type="EMBL" id="JACJUU010000002">
    <property type="protein sequence ID" value="MBC2769243.1"/>
    <property type="molecule type" value="Genomic_DNA"/>
</dbReference>
<reference evidence="1 2" key="1">
    <citation type="submission" date="2020-08" db="EMBL/GenBank/DDBJ databases">
        <title>Paraeoetvoesia sp. YC-7-48 draft genome sequence.</title>
        <authorList>
            <person name="Yao L."/>
        </authorList>
    </citation>
    <scope>NUCLEOTIDE SEQUENCE [LARGE SCALE GENOMIC DNA]</scope>
    <source>
        <strain evidence="2">YC-7-48</strain>
    </source>
</reference>
<dbReference type="PANTHER" id="PTHR40266:SF2">
    <property type="entry name" value="TOXIN HIGB-1"/>
    <property type="match status" value="1"/>
</dbReference>
<dbReference type="AlphaFoldDB" id="A0A842HLV4"/>
<evidence type="ECO:0000313" key="1">
    <source>
        <dbReference type="EMBL" id="MBC2769243.1"/>
    </source>
</evidence>
<keyword evidence="2" id="KW-1185">Reference proteome</keyword>
<protein>
    <submittedName>
        <fullName evidence="1">Type II toxin-antitoxin system RelE/ParE family toxin</fullName>
    </submittedName>
</protein>
<accession>A0A842HLV4</accession>
<dbReference type="Pfam" id="PF05015">
    <property type="entry name" value="HigB-like_toxin"/>
    <property type="match status" value="1"/>
</dbReference>
<dbReference type="Gene3D" id="3.30.2310.20">
    <property type="entry name" value="RelE-like"/>
    <property type="match status" value="1"/>
</dbReference>
<dbReference type="InterPro" id="IPR007711">
    <property type="entry name" value="HigB-1"/>
</dbReference>
<sequence>MIKSFACKYTAALFEGTRIARFSNIETVAIRKLALIHGACSLDDLRVPPGNRLEALAGDRQGRFSIRVNDQWRICFIWNSGHAEMVEIVDYH</sequence>
<dbReference type="SUPFAM" id="SSF143011">
    <property type="entry name" value="RelE-like"/>
    <property type="match status" value="1"/>
</dbReference>
<name>A0A842HLV4_9BURK</name>
<dbReference type="PANTHER" id="PTHR40266">
    <property type="entry name" value="TOXIN HIGB-1"/>
    <property type="match status" value="1"/>
</dbReference>
<evidence type="ECO:0000313" key="2">
    <source>
        <dbReference type="Proteomes" id="UP000545386"/>
    </source>
</evidence>
<organism evidence="1 2">
    <name type="scientific">Pusillimonas minor</name>
    <dbReference type="NCBI Taxonomy" id="2697024"/>
    <lineage>
        <taxon>Bacteria</taxon>
        <taxon>Pseudomonadati</taxon>
        <taxon>Pseudomonadota</taxon>
        <taxon>Betaproteobacteria</taxon>
        <taxon>Burkholderiales</taxon>
        <taxon>Alcaligenaceae</taxon>
        <taxon>Pusillimonas</taxon>
    </lineage>
</organism>
<dbReference type="InterPro" id="IPR035093">
    <property type="entry name" value="RelE/ParE_toxin_dom_sf"/>
</dbReference>
<gene>
    <name evidence="1" type="ORF">GTU67_04850</name>
</gene>
<dbReference type="Proteomes" id="UP000545386">
    <property type="component" value="Unassembled WGS sequence"/>
</dbReference>
<comment type="caution">
    <text evidence="1">The sequence shown here is derived from an EMBL/GenBank/DDBJ whole genome shotgun (WGS) entry which is preliminary data.</text>
</comment>
<proteinExistence type="predicted"/>
<dbReference type="RefSeq" id="WP_185778996.1">
    <property type="nucleotide sequence ID" value="NZ_JACJUU010000002.1"/>
</dbReference>